<dbReference type="AlphaFoldDB" id="A0A5F7ZRQ4"/>
<evidence type="ECO:0000313" key="1">
    <source>
        <dbReference type="Ensembl" id="ENSMMUP00000067325.1"/>
    </source>
</evidence>
<dbReference type="VEuPathDB" id="HostDB:ENSMMUG00000063552"/>
<sequence>MPLYSFYEMHTLNGVTQSLLVFIYLFIFDTESRSVAQAGVQWCNLGSLQPLPAGFKAVLPASASQVAGITGAHHHTRLIFVVFVETGFRHVGQAGLELLTSGDPPASASQIAGITGMCHRAWPLLVFETGVFKCHGPGTDVV</sequence>
<organism evidence="1 2">
    <name type="scientific">Macaca mulatta</name>
    <name type="common">Rhesus macaque</name>
    <dbReference type="NCBI Taxonomy" id="9544"/>
    <lineage>
        <taxon>Eukaryota</taxon>
        <taxon>Metazoa</taxon>
        <taxon>Chordata</taxon>
        <taxon>Craniata</taxon>
        <taxon>Vertebrata</taxon>
        <taxon>Euteleostomi</taxon>
        <taxon>Mammalia</taxon>
        <taxon>Eutheria</taxon>
        <taxon>Euarchontoglires</taxon>
        <taxon>Primates</taxon>
        <taxon>Haplorrhini</taxon>
        <taxon>Catarrhini</taxon>
        <taxon>Cercopithecidae</taxon>
        <taxon>Cercopithecinae</taxon>
        <taxon>Macaca</taxon>
    </lineage>
</organism>
<dbReference type="PANTHER" id="PTHR12138">
    <property type="entry name" value="PRIMATE-EXPANDED PROTEIN FAMILY"/>
    <property type="match status" value="1"/>
</dbReference>
<dbReference type="Ensembl" id="ENSMMUT00000087349.1">
    <property type="protein sequence ID" value="ENSMMUP00000067325.1"/>
    <property type="gene ID" value="ENSMMUG00000063552.1"/>
</dbReference>
<reference evidence="1" key="3">
    <citation type="submission" date="2025-08" db="UniProtKB">
        <authorList>
            <consortium name="Ensembl"/>
        </authorList>
    </citation>
    <scope>IDENTIFICATION</scope>
    <source>
        <strain evidence="1">17573</strain>
    </source>
</reference>
<evidence type="ECO:0000313" key="2">
    <source>
        <dbReference type="Proteomes" id="UP000006718"/>
    </source>
</evidence>
<dbReference type="Proteomes" id="UP000006718">
    <property type="component" value="Chromosome 7"/>
</dbReference>
<reference evidence="1" key="4">
    <citation type="submission" date="2025-09" db="UniProtKB">
        <authorList>
            <consortium name="Ensembl"/>
        </authorList>
    </citation>
    <scope>IDENTIFICATION</scope>
    <source>
        <strain evidence="1">17573</strain>
    </source>
</reference>
<reference evidence="2" key="1">
    <citation type="journal article" date="2007" name="Science">
        <title>Evolutionary and biomedical insights from the rhesus macaque genome.</title>
        <authorList>
            <person name="Gibbs R.A."/>
            <person name="Rogers J."/>
            <person name="Katze M.G."/>
            <person name="Bumgarner R."/>
            <person name="Weinstock G.M."/>
            <person name="Mardis E.R."/>
            <person name="Remington K.A."/>
            <person name="Strausberg R.L."/>
            <person name="Venter J.C."/>
            <person name="Wilson R.K."/>
            <person name="Batzer M.A."/>
            <person name="Bustamante C.D."/>
            <person name="Eichler E.E."/>
            <person name="Hahn M.W."/>
            <person name="Hardison R.C."/>
            <person name="Makova K.D."/>
            <person name="Miller W."/>
            <person name="Milosavljevic A."/>
            <person name="Palermo R.E."/>
            <person name="Siepel A."/>
            <person name="Sikela J.M."/>
            <person name="Attaway T."/>
            <person name="Bell S."/>
            <person name="Bernard K.E."/>
            <person name="Buhay C.J."/>
            <person name="Chandrabose M.N."/>
            <person name="Dao M."/>
            <person name="Davis C."/>
            <person name="Delehaunty K.D."/>
            <person name="Ding Y."/>
            <person name="Dinh H.H."/>
            <person name="Dugan-Rocha S."/>
            <person name="Fulton L.A."/>
            <person name="Gabisi R.A."/>
            <person name="Garner T.T."/>
            <person name="Godfrey J."/>
            <person name="Hawes A.C."/>
            <person name="Hernandez J."/>
            <person name="Hines S."/>
            <person name="Holder M."/>
            <person name="Hume J."/>
            <person name="Jhangiani S.N."/>
            <person name="Joshi V."/>
            <person name="Khan Z.M."/>
            <person name="Kirkness E.F."/>
            <person name="Cree A."/>
            <person name="Fowler R.G."/>
            <person name="Lee S."/>
            <person name="Lewis L.R."/>
            <person name="Li Z."/>
            <person name="Liu Y.-S."/>
            <person name="Moore S.M."/>
            <person name="Muzny D."/>
            <person name="Nazareth L.V."/>
            <person name="Ngo D.N."/>
            <person name="Okwuonu G.O."/>
            <person name="Pai G."/>
            <person name="Parker D."/>
            <person name="Paul H.A."/>
            <person name="Pfannkoch C."/>
            <person name="Pohl C.S."/>
            <person name="Rogers Y.-H.C."/>
            <person name="Ruiz S.J."/>
            <person name="Sabo A."/>
            <person name="Santibanez J."/>
            <person name="Schneider B.W."/>
            <person name="Smith S.M."/>
            <person name="Sodergren E."/>
            <person name="Svatek A.F."/>
            <person name="Utterback T.R."/>
            <person name="Vattathil S."/>
            <person name="Warren W."/>
            <person name="White C.S."/>
            <person name="Chinwalla A.T."/>
            <person name="Feng Y."/>
            <person name="Halpern A.L."/>
            <person name="Hillier L.W."/>
            <person name="Huang X."/>
            <person name="Minx P."/>
            <person name="Nelson J.O."/>
            <person name="Pepin K.H."/>
            <person name="Qin X."/>
            <person name="Sutton G.G."/>
            <person name="Venter E."/>
            <person name="Walenz B.P."/>
            <person name="Wallis J.W."/>
            <person name="Worley K.C."/>
            <person name="Yang S.-P."/>
            <person name="Jones S.M."/>
            <person name="Marra M.A."/>
            <person name="Rocchi M."/>
            <person name="Schein J.E."/>
            <person name="Baertsch R."/>
            <person name="Clarke L."/>
            <person name="Csuros M."/>
            <person name="Glasscock J."/>
            <person name="Harris R.A."/>
            <person name="Havlak P."/>
            <person name="Jackson A.R."/>
            <person name="Jiang H."/>
            <person name="Liu Y."/>
            <person name="Messina D.N."/>
            <person name="Shen Y."/>
            <person name="Song H.X.-Z."/>
            <person name="Wylie T."/>
            <person name="Zhang L."/>
            <person name="Birney E."/>
            <person name="Han K."/>
            <person name="Konkel M.K."/>
            <person name="Lee J."/>
            <person name="Smit A.F.A."/>
            <person name="Ullmer B."/>
            <person name="Wang H."/>
            <person name="Xing J."/>
            <person name="Burhans R."/>
            <person name="Cheng Z."/>
            <person name="Karro J.E."/>
            <person name="Ma J."/>
            <person name="Raney B."/>
            <person name="She X."/>
            <person name="Cox M.J."/>
            <person name="Demuth J.P."/>
            <person name="Dumas L.J."/>
            <person name="Han S.-G."/>
            <person name="Hopkins J."/>
            <person name="Karimpour-Fard A."/>
            <person name="Kim Y.H."/>
            <person name="Pollack J.R."/>
            <person name="Vinar T."/>
            <person name="Addo-Quaye C."/>
            <person name="Degenhardt J."/>
            <person name="Denby A."/>
            <person name="Hubisz M.J."/>
            <person name="Indap A."/>
            <person name="Kosiol C."/>
            <person name="Lahn B.T."/>
            <person name="Lawson H.A."/>
            <person name="Marklein A."/>
            <person name="Nielsen R."/>
            <person name="Vallender E.J."/>
            <person name="Clark A.G."/>
            <person name="Ferguson B."/>
            <person name="Hernandez R.D."/>
            <person name="Hirani K."/>
            <person name="Kehrer-Sawatzki H."/>
            <person name="Kolb J."/>
            <person name="Patil S."/>
            <person name="Pu L.-L."/>
            <person name="Ren Y."/>
            <person name="Smith D.G."/>
            <person name="Wheeler D.A."/>
            <person name="Schenck I."/>
            <person name="Ball E.V."/>
            <person name="Chen R."/>
            <person name="Cooper D.N."/>
            <person name="Giardine B."/>
            <person name="Hsu F."/>
            <person name="Kent W.J."/>
            <person name="Lesk A."/>
            <person name="Nelson D.L."/>
            <person name="O'brien W.E."/>
            <person name="Pruefer K."/>
            <person name="Stenson P.D."/>
            <person name="Wallace J.C."/>
            <person name="Ke H."/>
            <person name="Liu X.-M."/>
            <person name="Wang P."/>
            <person name="Xiang A.P."/>
            <person name="Yang F."/>
            <person name="Barber G.P."/>
            <person name="Haussler D."/>
            <person name="Karolchik D."/>
            <person name="Kern A.D."/>
            <person name="Kuhn R.M."/>
            <person name="Smith K.E."/>
            <person name="Zwieg A.S."/>
        </authorList>
    </citation>
    <scope>NUCLEOTIDE SEQUENCE [LARGE SCALE GENOMIC DNA]</scope>
    <source>
        <strain evidence="2">17573</strain>
    </source>
</reference>
<keyword evidence="2" id="KW-1185">Reference proteome</keyword>
<proteinExistence type="predicted"/>
<dbReference type="GeneTree" id="ENSGT01120000271815"/>
<dbReference type="InParanoid" id="A0A5F7ZRQ4"/>
<dbReference type="OMA" id="YFIFLME"/>
<accession>A0A5F7ZRQ4</accession>
<dbReference type="PANTHER" id="PTHR12138:SF133">
    <property type="entry name" value="SECRETED PROTEIN"/>
    <property type="match status" value="1"/>
</dbReference>
<protein>
    <submittedName>
        <fullName evidence="1">Uncharacterized protein</fullName>
    </submittedName>
</protein>
<reference evidence="1" key="2">
    <citation type="submission" date="2019-01" db="EMBL/GenBank/DDBJ databases">
        <authorList>
            <person name="Graves T."/>
            <person name="Eichler E.E."/>
            <person name="Wilson R.K."/>
        </authorList>
    </citation>
    <scope>NUCLEOTIDE SEQUENCE [LARGE SCALE GENOMIC DNA]</scope>
    <source>
        <strain evidence="1">17573</strain>
    </source>
</reference>
<name>A0A5F7ZRQ4_MACMU</name>
<dbReference type="PRINTS" id="PR02045">
    <property type="entry name" value="F138DOMAIN"/>
</dbReference>